<accession>A0A5C8HQE6</accession>
<feature type="transmembrane region" description="Helical" evidence="2">
    <location>
        <begin position="62"/>
        <end position="80"/>
    </location>
</feature>
<feature type="transmembrane region" description="Helical" evidence="2">
    <location>
        <begin position="86"/>
        <end position="109"/>
    </location>
</feature>
<reference evidence="4 5" key="1">
    <citation type="submission" date="2019-08" db="EMBL/GenBank/DDBJ databases">
        <authorList>
            <person name="Dong K."/>
        </authorList>
    </citation>
    <scope>NUCLEOTIDE SEQUENCE [LARGE SCALE GENOMIC DNA]</scope>
    <source>
        <strain evidence="4 5">M4-8</strain>
    </source>
</reference>
<evidence type="ECO:0000256" key="2">
    <source>
        <dbReference type="SAM" id="Phobius"/>
    </source>
</evidence>
<dbReference type="PANTHER" id="PTHR34351">
    <property type="entry name" value="SLR1927 PROTEIN-RELATED"/>
    <property type="match status" value="1"/>
</dbReference>
<sequence>MTNELSGSHSHSRTSTHTRTKVRTTKRSPFVRFVLGVTRFGQRVSEVFTTARDEVSRSVTTAGWLVLAVALGGTLFGWIFGWVEWVIAGVIALVLLVLSVPFLFGARAYDVALHLEHERVVAGGSVPGQLTVRNQSTRIALPGKLDLPVGDGLVELEIPLLRAEHHMVHAVDIPTPKRGIITVGPATAVRTDPIGLLRREHEWEDRHQVYVHPRIVSMPSTSAGLVRDLEGNPTTRLVDADMSFHAIREYMPGDSRRQVHWKSTAKTGKLMVRQFEESRRSRMAVAVSVAKSDYATEEEYEIAISLAASLGVQALRDGRDLDVVAGAEIPRVVRGRLRAIRQIGAFTPRGLLDEFCAVDSLDNTMSLEDVCALQAESNTGLSVAFVICGSQTGLERLRRAALAYDAATAVIGVVCDESAHPRVRPVSGLTIMTVGLREDMPQLLSRGMKS</sequence>
<name>A0A5C8HQE6_9MICO</name>
<dbReference type="EMBL" id="VRSW01000001">
    <property type="protein sequence ID" value="TXK06336.1"/>
    <property type="molecule type" value="Genomic_DNA"/>
</dbReference>
<keyword evidence="5" id="KW-1185">Reference proteome</keyword>
<keyword evidence="2" id="KW-0812">Transmembrane</keyword>
<feature type="domain" description="DUF58" evidence="3">
    <location>
        <begin position="247"/>
        <end position="328"/>
    </location>
</feature>
<dbReference type="AlphaFoldDB" id="A0A5C8HQE6"/>
<evidence type="ECO:0000256" key="1">
    <source>
        <dbReference type="SAM" id="MobiDB-lite"/>
    </source>
</evidence>
<evidence type="ECO:0000259" key="3">
    <source>
        <dbReference type="Pfam" id="PF01882"/>
    </source>
</evidence>
<proteinExistence type="predicted"/>
<feature type="compositionally biased region" description="Basic residues" evidence="1">
    <location>
        <begin position="10"/>
        <end position="22"/>
    </location>
</feature>
<dbReference type="PANTHER" id="PTHR34351:SF1">
    <property type="entry name" value="SLR1927 PROTEIN"/>
    <property type="match status" value="1"/>
</dbReference>
<comment type="caution">
    <text evidence="4">The sequence shown here is derived from an EMBL/GenBank/DDBJ whole genome shotgun (WGS) entry which is preliminary data.</text>
</comment>
<feature type="region of interest" description="Disordered" evidence="1">
    <location>
        <begin position="1"/>
        <end position="22"/>
    </location>
</feature>
<dbReference type="Pfam" id="PF01882">
    <property type="entry name" value="DUF58"/>
    <property type="match status" value="1"/>
</dbReference>
<keyword evidence="2" id="KW-0472">Membrane</keyword>
<organism evidence="4 5">
    <name type="scientific">Microbacterium mitrae</name>
    <dbReference type="NCBI Taxonomy" id="664640"/>
    <lineage>
        <taxon>Bacteria</taxon>
        <taxon>Bacillati</taxon>
        <taxon>Actinomycetota</taxon>
        <taxon>Actinomycetes</taxon>
        <taxon>Micrococcales</taxon>
        <taxon>Microbacteriaceae</taxon>
        <taxon>Microbacterium</taxon>
    </lineage>
</organism>
<evidence type="ECO:0000313" key="5">
    <source>
        <dbReference type="Proteomes" id="UP000321196"/>
    </source>
</evidence>
<dbReference type="RefSeq" id="WP_147825141.1">
    <property type="nucleotide sequence ID" value="NZ_BAAARG010000001.1"/>
</dbReference>
<keyword evidence="2" id="KW-1133">Transmembrane helix</keyword>
<dbReference type="OrthoDB" id="9812729at2"/>
<dbReference type="Proteomes" id="UP000321196">
    <property type="component" value="Unassembled WGS sequence"/>
</dbReference>
<dbReference type="InterPro" id="IPR002881">
    <property type="entry name" value="DUF58"/>
</dbReference>
<evidence type="ECO:0000313" key="4">
    <source>
        <dbReference type="EMBL" id="TXK06336.1"/>
    </source>
</evidence>
<gene>
    <name evidence="4" type="ORF">FVP60_05085</name>
</gene>
<protein>
    <submittedName>
        <fullName evidence="4">DUF58 domain-containing protein</fullName>
    </submittedName>
</protein>